<protein>
    <recommendedName>
        <fullName evidence="1">HAT C-terminal dimerisation domain-containing protein</fullName>
    </recommendedName>
</protein>
<proteinExistence type="predicted"/>
<organism evidence="2 3">
    <name type="scientific">Rhizoctonia solani</name>
    <dbReference type="NCBI Taxonomy" id="456999"/>
    <lineage>
        <taxon>Eukaryota</taxon>
        <taxon>Fungi</taxon>
        <taxon>Dikarya</taxon>
        <taxon>Basidiomycota</taxon>
        <taxon>Agaricomycotina</taxon>
        <taxon>Agaricomycetes</taxon>
        <taxon>Cantharellales</taxon>
        <taxon>Ceratobasidiaceae</taxon>
        <taxon>Rhizoctonia</taxon>
    </lineage>
</organism>
<gene>
    <name evidence="2" type="ORF">RSOLAG22IIIB_12933</name>
</gene>
<dbReference type="AlphaFoldDB" id="A0A0K6GHI3"/>
<keyword evidence="3" id="KW-1185">Reference proteome</keyword>
<dbReference type="GO" id="GO:0046983">
    <property type="term" value="F:protein dimerization activity"/>
    <property type="evidence" value="ECO:0007669"/>
    <property type="project" value="InterPro"/>
</dbReference>
<dbReference type="Proteomes" id="UP000044841">
    <property type="component" value="Unassembled WGS sequence"/>
</dbReference>
<dbReference type="InterPro" id="IPR012337">
    <property type="entry name" value="RNaseH-like_sf"/>
</dbReference>
<reference evidence="2 3" key="1">
    <citation type="submission" date="2015-07" db="EMBL/GenBank/DDBJ databases">
        <authorList>
            <person name="Noorani M."/>
        </authorList>
    </citation>
    <scope>NUCLEOTIDE SEQUENCE [LARGE SCALE GENOMIC DNA]</scope>
    <source>
        <strain evidence="2">BBA 69670</strain>
    </source>
</reference>
<dbReference type="Pfam" id="PF05699">
    <property type="entry name" value="Dimer_Tnp_hAT"/>
    <property type="match status" value="1"/>
</dbReference>
<dbReference type="SUPFAM" id="SSF53098">
    <property type="entry name" value="Ribonuclease H-like"/>
    <property type="match status" value="1"/>
</dbReference>
<evidence type="ECO:0000313" key="3">
    <source>
        <dbReference type="Proteomes" id="UP000044841"/>
    </source>
</evidence>
<evidence type="ECO:0000259" key="1">
    <source>
        <dbReference type="Pfam" id="PF05699"/>
    </source>
</evidence>
<evidence type="ECO:0000313" key="2">
    <source>
        <dbReference type="EMBL" id="CUA77945.1"/>
    </source>
</evidence>
<dbReference type="InterPro" id="IPR008906">
    <property type="entry name" value="HATC_C_dom"/>
</dbReference>
<sequence length="134" mass="14475">MDPPTQTTAGNFTSTSDPLTIYLSSPIIDKAVVEKTGLLAYWQHELNKSVPLARMALDVLSAPASSVDAERAFSGGRMAVNYRQHRMSVATFRAKMAVGSWFGTPLLSGIDDVLEIVEGRGTDSELAMEPESLD</sequence>
<feature type="domain" description="HAT C-terminal dimerisation" evidence="1">
    <location>
        <begin position="19"/>
        <end position="89"/>
    </location>
</feature>
<dbReference type="EMBL" id="CYGV01001921">
    <property type="protein sequence ID" value="CUA77945.1"/>
    <property type="molecule type" value="Genomic_DNA"/>
</dbReference>
<accession>A0A0K6GHI3</accession>
<name>A0A0K6GHI3_9AGAM</name>